<evidence type="ECO:0000259" key="1">
    <source>
        <dbReference type="Pfam" id="PF13817"/>
    </source>
</evidence>
<dbReference type="EMBL" id="JELY01001957">
    <property type="protein sequence ID" value="KYF54055.1"/>
    <property type="molecule type" value="Genomic_DNA"/>
</dbReference>
<name>A0A150PEF4_SORCE</name>
<gene>
    <name evidence="2" type="ORF">BE08_41605</name>
</gene>
<dbReference type="Proteomes" id="UP000075420">
    <property type="component" value="Unassembled WGS sequence"/>
</dbReference>
<reference evidence="2 3" key="1">
    <citation type="submission" date="2014-02" db="EMBL/GenBank/DDBJ databases">
        <title>The small core and large imbalanced accessory genome model reveals a collaborative survival strategy of Sorangium cellulosum strains in nature.</title>
        <authorList>
            <person name="Han K."/>
            <person name="Peng R."/>
            <person name="Blom J."/>
            <person name="Li Y.-Z."/>
        </authorList>
    </citation>
    <scope>NUCLEOTIDE SEQUENCE [LARGE SCALE GENOMIC DNA]</scope>
    <source>
        <strain evidence="2 3">So0157-25</strain>
    </source>
</reference>
<feature type="domain" description="Transposase IS66 C-terminal" evidence="1">
    <location>
        <begin position="2"/>
        <end position="35"/>
    </location>
</feature>
<evidence type="ECO:0000313" key="3">
    <source>
        <dbReference type="Proteomes" id="UP000075420"/>
    </source>
</evidence>
<accession>A0A150PEF4</accession>
<organism evidence="2 3">
    <name type="scientific">Sorangium cellulosum</name>
    <name type="common">Polyangium cellulosum</name>
    <dbReference type="NCBI Taxonomy" id="56"/>
    <lineage>
        <taxon>Bacteria</taxon>
        <taxon>Pseudomonadati</taxon>
        <taxon>Myxococcota</taxon>
        <taxon>Polyangia</taxon>
        <taxon>Polyangiales</taxon>
        <taxon>Polyangiaceae</taxon>
        <taxon>Sorangium</taxon>
    </lineage>
</organism>
<dbReference type="AlphaFoldDB" id="A0A150PEF4"/>
<comment type="caution">
    <text evidence="2">The sequence shown here is derived from an EMBL/GenBank/DDBJ whole genome shotgun (WGS) entry which is preliminary data.</text>
</comment>
<sequence>MASCKLHGLDPEAYLAGVIRVMPYWPRDRYLELAPRYWARTRARLVDDKMKLALGPLTVPPPLPAEEQHATS</sequence>
<dbReference type="Pfam" id="PF13817">
    <property type="entry name" value="DDE_Tnp_IS66_C"/>
    <property type="match status" value="1"/>
</dbReference>
<protein>
    <recommendedName>
        <fullName evidence="1">Transposase IS66 C-terminal domain-containing protein</fullName>
    </recommendedName>
</protein>
<evidence type="ECO:0000313" key="2">
    <source>
        <dbReference type="EMBL" id="KYF54055.1"/>
    </source>
</evidence>
<dbReference type="InterPro" id="IPR039552">
    <property type="entry name" value="IS66_C"/>
</dbReference>
<proteinExistence type="predicted"/>